<accession>A0A093V974</accession>
<evidence type="ECO:0000256" key="1">
    <source>
        <dbReference type="ARBA" id="ARBA00004123"/>
    </source>
</evidence>
<feature type="domain" description="Importin N-terminal" evidence="8">
    <location>
        <begin position="24"/>
        <end position="97"/>
    </location>
</feature>
<evidence type="ECO:0000256" key="7">
    <source>
        <dbReference type="ARBA" id="ARBA00023242"/>
    </source>
</evidence>
<dbReference type="PROSITE" id="PS50166">
    <property type="entry name" value="IMPORTIN_B_NT"/>
    <property type="match status" value="1"/>
</dbReference>
<keyword evidence="7" id="KW-0539">Nucleus</keyword>
<reference evidence="9" key="1">
    <citation type="journal article" date="2014" name="PLoS Genet.">
        <title>Signature Gene Expression Reveals Novel Clues to the Molecular Mechanisms of Dimorphic Transition in Penicillium marneffei.</title>
        <authorList>
            <person name="Yang E."/>
            <person name="Wang G."/>
            <person name="Cai J."/>
            <person name="Woo P.C."/>
            <person name="Lau S.K."/>
            <person name="Yuen K.-Y."/>
            <person name="Chow W.-N."/>
            <person name="Lin X."/>
        </authorList>
    </citation>
    <scope>NUCLEOTIDE SEQUENCE [LARGE SCALE GENOMIC DNA]</scope>
    <source>
        <strain evidence="9">PM1</strain>
    </source>
</reference>
<evidence type="ECO:0000256" key="3">
    <source>
        <dbReference type="ARBA" id="ARBA00008669"/>
    </source>
</evidence>
<dbReference type="eggNOG" id="KOG1992">
    <property type="taxonomic scope" value="Eukaryota"/>
</dbReference>
<keyword evidence="4" id="KW-0813">Transport</keyword>
<dbReference type="FunFam" id="1.25.10.10:FF:000057">
    <property type="entry name" value="Exportin-2 isoform 1"/>
    <property type="match status" value="1"/>
</dbReference>
<dbReference type="InterPro" id="IPR001494">
    <property type="entry name" value="Importin-beta_N"/>
</dbReference>
<comment type="subcellular location">
    <subcellularLocation>
        <location evidence="2">Cytoplasm</location>
    </subcellularLocation>
    <subcellularLocation>
        <location evidence="1">Nucleus</location>
    </subcellularLocation>
</comment>
<dbReference type="GO" id="GO:0006606">
    <property type="term" value="P:protein import into nucleus"/>
    <property type="evidence" value="ECO:0007669"/>
    <property type="project" value="TreeGrafter"/>
</dbReference>
<dbReference type="Pfam" id="PF08506">
    <property type="entry name" value="Cse1"/>
    <property type="match status" value="1"/>
</dbReference>
<keyword evidence="6" id="KW-0653">Protein transport</keyword>
<dbReference type="GO" id="GO:0005829">
    <property type="term" value="C:cytosol"/>
    <property type="evidence" value="ECO:0007669"/>
    <property type="project" value="TreeGrafter"/>
</dbReference>
<comment type="similarity">
    <text evidence="3">Belongs to the XPO2/CSE1 family.</text>
</comment>
<evidence type="ECO:0000256" key="6">
    <source>
        <dbReference type="ARBA" id="ARBA00022927"/>
    </source>
</evidence>
<dbReference type="SUPFAM" id="SSF48371">
    <property type="entry name" value="ARM repeat"/>
    <property type="match status" value="1"/>
</dbReference>
<dbReference type="AlphaFoldDB" id="A0A093V974"/>
<evidence type="ECO:0000256" key="4">
    <source>
        <dbReference type="ARBA" id="ARBA00022448"/>
    </source>
</evidence>
<dbReference type="PANTHER" id="PTHR10997:SF8">
    <property type="entry name" value="EXPORTIN-2"/>
    <property type="match status" value="1"/>
</dbReference>
<evidence type="ECO:0000313" key="9">
    <source>
        <dbReference type="EMBL" id="KFX49082.1"/>
    </source>
</evidence>
<proteinExistence type="inferred from homology"/>
<dbReference type="PANTHER" id="PTHR10997">
    <property type="entry name" value="IMPORTIN-7, 8, 11"/>
    <property type="match status" value="1"/>
</dbReference>
<dbReference type="GO" id="GO:0031267">
    <property type="term" value="F:small GTPase binding"/>
    <property type="evidence" value="ECO:0007669"/>
    <property type="project" value="InterPro"/>
</dbReference>
<dbReference type="InterPro" id="IPR016024">
    <property type="entry name" value="ARM-type_fold"/>
</dbReference>
<evidence type="ECO:0000259" key="8">
    <source>
        <dbReference type="PROSITE" id="PS50166"/>
    </source>
</evidence>
<dbReference type="InterPro" id="IPR011989">
    <property type="entry name" value="ARM-like"/>
</dbReference>
<name>A0A093V974_TALMA</name>
<dbReference type="Gene3D" id="1.25.10.10">
    <property type="entry name" value="Leucine-rich Repeat Variant"/>
    <property type="match status" value="1"/>
</dbReference>
<dbReference type="HOGENOM" id="CLU_009614_0_0_1"/>
<dbReference type="InterPro" id="IPR013713">
    <property type="entry name" value="XPO2_central"/>
</dbReference>
<dbReference type="InterPro" id="IPR005043">
    <property type="entry name" value="XPO2_C"/>
</dbReference>
<evidence type="ECO:0000256" key="5">
    <source>
        <dbReference type="ARBA" id="ARBA00022490"/>
    </source>
</evidence>
<comment type="caution">
    <text evidence="9">The sequence shown here is derived from an EMBL/GenBank/DDBJ whole genome shotgun (WGS) entry which is preliminary data.</text>
</comment>
<evidence type="ECO:0000256" key="2">
    <source>
        <dbReference type="ARBA" id="ARBA00004496"/>
    </source>
</evidence>
<organism evidence="9">
    <name type="scientific">Talaromyces marneffei PM1</name>
    <dbReference type="NCBI Taxonomy" id="1077442"/>
    <lineage>
        <taxon>Eukaryota</taxon>
        <taxon>Fungi</taxon>
        <taxon>Dikarya</taxon>
        <taxon>Ascomycota</taxon>
        <taxon>Pezizomycotina</taxon>
        <taxon>Eurotiomycetes</taxon>
        <taxon>Eurotiomycetidae</taxon>
        <taxon>Eurotiales</taxon>
        <taxon>Trichocomaceae</taxon>
        <taxon>Talaromyces</taxon>
        <taxon>Talaromyces sect. Talaromyces</taxon>
    </lineage>
</organism>
<dbReference type="EMBL" id="JPOX01000010">
    <property type="protein sequence ID" value="KFX49082.1"/>
    <property type="molecule type" value="Genomic_DNA"/>
</dbReference>
<gene>
    <name evidence="9" type="ORF">GQ26_0101170</name>
</gene>
<dbReference type="GO" id="GO:0006611">
    <property type="term" value="P:protein export from nucleus"/>
    <property type="evidence" value="ECO:0007669"/>
    <property type="project" value="TreeGrafter"/>
</dbReference>
<sequence length="963" mass="108841">MANNLGAVAQLLEASLDPRQNKQAELALRQEEKKPGFSLYLLQITASPDFPYNTRLASALCFKNLIRRSWVDEDGNHKLPQDEVVTIKRELINLMINVPGGIQTQLGEAVSVIADSDFWERWDTLVADLASRLDPKNPVVNNGVLTVAHSIFRRWRPLFRSDDLFTEINHVLNTFSTPYLALFEALDVYIEENKSNKEALLQGFKQLDLMIKLLYDLNCQDLAPLVEDNTQSIANLLLKYLLYDNQLLHTDDESEAGVLEFVKAGIFEVLTLFVQKYSDVFEPHVGQFVGNSWNLLTTVGQETKYDILISKALQFLTSTTSMPEHAKIFQDQGTLSQVIEKVILPNIALRESDEELFEDEPIEFIRRDLEGSDSDTRRRAATDFVRQLATKFEDSVTRVVSQYTDHYLAEYAKDPSSNWKSKDTATYLFSAIAAKGAATASHGITTVSKLVDIADFFQKHLAADLVSDGGINPILKVDAIKYLYLFRSIITPLQWQEVFPLLVKHLGSDNYVVYTYAAIAVERVLAFHDPAGQPVISPANITPLAKELLEHLFQLIEKDPSPPKVQENEFLMKCVMRVLIVIKEGVVPLTDAVLEHLIKITRIISANPSNPRFYYYHFESIGAFIRFAAPANPEKLEQALYAPFAEVLQADVQEFMPYVFQLFAALLEANSSATLPEYYQNLIAPILMPVMWESKGNVPALVRLLSAIIPRGAQFISQNNQIEPILGLFQKLLSTKANESHGFDLLESVIGSFPATALDQYFVSIMQIILTRLQNSKTEVLQLRFVRFYHFVSARDDQGYSADFFIQVTDKVQAQLFTPLYLNVILPESQKLARPLDRKTAVISFTKTLANSEAFAQQYKKGWGFTCEALLKLLELPPVPVARDDIITEHDVDDMAFGVGFTQLNTVRPRPKDPWPETGADLKVWTGKYLKETNSKQDGRINEFVQERLNPELQKILASYMTA</sequence>
<protein>
    <submittedName>
        <fullName evidence="9">Importin alpha re-exporter</fullName>
    </submittedName>
</protein>
<dbReference type="Pfam" id="PF03810">
    <property type="entry name" value="IBN_N"/>
    <property type="match status" value="1"/>
</dbReference>
<dbReference type="GO" id="GO:0005635">
    <property type="term" value="C:nuclear envelope"/>
    <property type="evidence" value="ECO:0007669"/>
    <property type="project" value="TreeGrafter"/>
</dbReference>
<dbReference type="Pfam" id="PF03378">
    <property type="entry name" value="CAS_CSE1"/>
    <property type="match status" value="1"/>
</dbReference>
<keyword evidence="5" id="KW-0963">Cytoplasm</keyword>
<dbReference type="GO" id="GO:0005049">
    <property type="term" value="F:nuclear export signal receptor activity"/>
    <property type="evidence" value="ECO:0007669"/>
    <property type="project" value="TreeGrafter"/>
</dbReference>
<dbReference type="SMART" id="SM00913">
    <property type="entry name" value="IBN_N"/>
    <property type="match status" value="1"/>
</dbReference>